<evidence type="ECO:0000256" key="2">
    <source>
        <dbReference type="SAM" id="MobiDB-lite"/>
    </source>
</evidence>
<accession>A0ABU2R2L1</accession>
<dbReference type="PROSITE" id="PS50943">
    <property type="entry name" value="HTH_CROC1"/>
    <property type="match status" value="1"/>
</dbReference>
<evidence type="ECO:0000313" key="4">
    <source>
        <dbReference type="EMBL" id="MDT0410937.1"/>
    </source>
</evidence>
<dbReference type="InterPro" id="IPR050807">
    <property type="entry name" value="TransReg_Diox_bact_type"/>
</dbReference>
<sequence length="203" mass="21205">MSGPDQDEEGGTVAEADERGTDGLGRRLSALRARAGLTISALAAAAGVSQGLVSQIERGAGNPSYTTLIKLADALRVPVGAFFDGSEDAWEPAAVVRAGGRRRLSLSDEGLVYELLTPSLHGRLGMMRAEIPPGYSNALAPHRHEGEEVMLLLEGALHVTVGGKESVLEAGDAITYDASVPHRFHNKGTRPAVIVGAMTPPSF</sequence>
<dbReference type="Gene3D" id="2.60.120.10">
    <property type="entry name" value="Jelly Rolls"/>
    <property type="match status" value="1"/>
</dbReference>
<gene>
    <name evidence="4" type="ORF">RM698_18005</name>
</gene>
<dbReference type="PANTHER" id="PTHR46797:SF1">
    <property type="entry name" value="METHYLPHOSPHONATE SYNTHASE"/>
    <property type="match status" value="1"/>
</dbReference>
<name>A0ABU2R2L1_9ACTN</name>
<dbReference type="SUPFAM" id="SSF51182">
    <property type="entry name" value="RmlC-like cupins"/>
    <property type="match status" value="1"/>
</dbReference>
<reference evidence="5" key="1">
    <citation type="submission" date="2023-07" db="EMBL/GenBank/DDBJ databases">
        <title>30 novel species of actinomycetes from the DSMZ collection.</title>
        <authorList>
            <person name="Nouioui I."/>
        </authorList>
    </citation>
    <scope>NUCLEOTIDE SEQUENCE [LARGE SCALE GENOMIC DNA]</scope>
    <source>
        <strain evidence="5">DSM 41979</strain>
    </source>
</reference>
<dbReference type="RefSeq" id="WP_275530962.1">
    <property type="nucleotide sequence ID" value="NZ_JAVREW010000008.1"/>
</dbReference>
<evidence type="ECO:0000259" key="3">
    <source>
        <dbReference type="PROSITE" id="PS50943"/>
    </source>
</evidence>
<dbReference type="EMBL" id="JAVRET010000040">
    <property type="protein sequence ID" value="MDT0410937.1"/>
    <property type="molecule type" value="Genomic_DNA"/>
</dbReference>
<organism evidence="4 5">
    <name type="scientific">Streptomyces evansiae</name>
    <dbReference type="NCBI Taxonomy" id="3075535"/>
    <lineage>
        <taxon>Bacteria</taxon>
        <taxon>Bacillati</taxon>
        <taxon>Actinomycetota</taxon>
        <taxon>Actinomycetes</taxon>
        <taxon>Kitasatosporales</taxon>
        <taxon>Streptomycetaceae</taxon>
        <taxon>Streptomyces</taxon>
    </lineage>
</organism>
<dbReference type="Gene3D" id="1.10.260.40">
    <property type="entry name" value="lambda repressor-like DNA-binding domains"/>
    <property type="match status" value="1"/>
</dbReference>
<dbReference type="InterPro" id="IPR010982">
    <property type="entry name" value="Lambda_DNA-bd_dom_sf"/>
</dbReference>
<dbReference type="InterPro" id="IPR011051">
    <property type="entry name" value="RmlC_Cupin_sf"/>
</dbReference>
<feature type="compositionally biased region" description="Acidic residues" evidence="2">
    <location>
        <begin position="1"/>
        <end position="10"/>
    </location>
</feature>
<keyword evidence="1" id="KW-0238">DNA-binding</keyword>
<dbReference type="InterPro" id="IPR014710">
    <property type="entry name" value="RmlC-like_jellyroll"/>
</dbReference>
<evidence type="ECO:0000313" key="5">
    <source>
        <dbReference type="Proteomes" id="UP001183610"/>
    </source>
</evidence>
<dbReference type="SMART" id="SM00530">
    <property type="entry name" value="HTH_XRE"/>
    <property type="match status" value="1"/>
</dbReference>
<evidence type="ECO:0000256" key="1">
    <source>
        <dbReference type="ARBA" id="ARBA00023125"/>
    </source>
</evidence>
<comment type="caution">
    <text evidence="4">The sequence shown here is derived from an EMBL/GenBank/DDBJ whole genome shotgun (WGS) entry which is preliminary data.</text>
</comment>
<keyword evidence="5" id="KW-1185">Reference proteome</keyword>
<dbReference type="InterPro" id="IPR001387">
    <property type="entry name" value="Cro/C1-type_HTH"/>
</dbReference>
<dbReference type="CDD" id="cd02209">
    <property type="entry name" value="cupin_XRE_C"/>
    <property type="match status" value="1"/>
</dbReference>
<dbReference type="Proteomes" id="UP001183610">
    <property type="component" value="Unassembled WGS sequence"/>
</dbReference>
<proteinExistence type="predicted"/>
<dbReference type="Pfam" id="PF13560">
    <property type="entry name" value="HTH_31"/>
    <property type="match status" value="1"/>
</dbReference>
<protein>
    <submittedName>
        <fullName evidence="4">Cupin domain-containing protein</fullName>
    </submittedName>
</protein>
<dbReference type="Pfam" id="PF07883">
    <property type="entry name" value="Cupin_2"/>
    <property type="match status" value="1"/>
</dbReference>
<feature type="domain" description="HTH cro/C1-type" evidence="3">
    <location>
        <begin position="28"/>
        <end position="82"/>
    </location>
</feature>
<dbReference type="CDD" id="cd00093">
    <property type="entry name" value="HTH_XRE"/>
    <property type="match status" value="1"/>
</dbReference>
<dbReference type="InterPro" id="IPR013096">
    <property type="entry name" value="Cupin_2"/>
</dbReference>
<feature type="region of interest" description="Disordered" evidence="2">
    <location>
        <begin position="1"/>
        <end position="21"/>
    </location>
</feature>
<dbReference type="PANTHER" id="PTHR46797">
    <property type="entry name" value="HTH-TYPE TRANSCRIPTIONAL REGULATOR"/>
    <property type="match status" value="1"/>
</dbReference>
<dbReference type="SUPFAM" id="SSF47413">
    <property type="entry name" value="lambda repressor-like DNA-binding domains"/>
    <property type="match status" value="1"/>
</dbReference>